<keyword evidence="2" id="KW-0614">Plasmid</keyword>
<keyword evidence="3" id="KW-1185">Reference proteome</keyword>
<dbReference type="EMBL" id="CP006653">
    <property type="protein sequence ID" value="AGT11243.1"/>
    <property type="molecule type" value="Genomic_DNA"/>
</dbReference>
<dbReference type="Pfam" id="PF13469">
    <property type="entry name" value="Sulfotransfer_3"/>
    <property type="match status" value="1"/>
</dbReference>
<dbReference type="PIRSF" id="PIRSF029407">
    <property type="entry name" value="UCP029407"/>
    <property type="match status" value="1"/>
</dbReference>
<name>S5YID8_PARAH</name>
<organism evidence="2 3">
    <name type="scientific">Paracoccus aminophilus JCM 7686</name>
    <dbReference type="NCBI Taxonomy" id="1367847"/>
    <lineage>
        <taxon>Bacteria</taxon>
        <taxon>Pseudomonadati</taxon>
        <taxon>Pseudomonadota</taxon>
        <taxon>Alphaproteobacteria</taxon>
        <taxon>Rhodobacterales</taxon>
        <taxon>Paracoccaceae</taxon>
        <taxon>Paracoccus</taxon>
    </lineage>
</organism>
<dbReference type="InterPro" id="IPR014556">
    <property type="entry name" value="UCP029407"/>
</dbReference>
<dbReference type="Gene3D" id="3.40.50.300">
    <property type="entry name" value="P-loop containing nucleotide triphosphate hydrolases"/>
    <property type="match status" value="1"/>
</dbReference>
<protein>
    <recommendedName>
        <fullName evidence="4">Sulfotransferase family protein</fullName>
    </recommendedName>
</protein>
<dbReference type="Proteomes" id="UP000015480">
    <property type="component" value="Plasmid pAMI5"/>
</dbReference>
<geneLocation type="plasmid" evidence="2 3">
    <name>pAMI5</name>
</geneLocation>
<dbReference type="PATRIC" id="fig|1367847.3.peg.4213"/>
<feature type="coiled-coil region" evidence="1">
    <location>
        <begin position="395"/>
        <end position="464"/>
    </location>
</feature>
<keyword evidence="1" id="KW-0175">Coiled coil</keyword>
<dbReference type="KEGG" id="pami:JCM7686_pAMI5p177"/>
<proteinExistence type="predicted"/>
<dbReference type="SUPFAM" id="SSF52540">
    <property type="entry name" value="P-loop containing nucleoside triphosphate hydrolases"/>
    <property type="match status" value="1"/>
</dbReference>
<dbReference type="HOGENOM" id="CLU_032716_1_0_5"/>
<dbReference type="AlphaFoldDB" id="S5YID8"/>
<reference evidence="2 3" key="1">
    <citation type="journal article" date="2014" name="BMC Genomics">
        <title>Architecture and functions of a multipartite genome of the methylotrophic bacterium Paracoccus aminophilus JCM 7686, containing primary and secondary chromids.</title>
        <authorList>
            <person name="Dziewit L."/>
            <person name="Czarnecki J."/>
            <person name="Wibberg D."/>
            <person name="Radlinska M."/>
            <person name="Mrozek P."/>
            <person name="Szymczak M."/>
            <person name="Schluter A."/>
            <person name="Puhler A."/>
            <person name="Bartosik D."/>
        </authorList>
    </citation>
    <scope>NUCLEOTIDE SEQUENCE [LARGE SCALE GENOMIC DNA]</scope>
    <source>
        <strain evidence="2">JCM 7686</strain>
        <plasmid evidence="3">Plasmid pAMI5</plasmid>
    </source>
</reference>
<evidence type="ECO:0008006" key="4">
    <source>
        <dbReference type="Google" id="ProtNLM"/>
    </source>
</evidence>
<sequence length="508" mass="55488">MLQNLLQEVPRPEGTQAEILQSDETAPGAIPEQAPRDCVLVLGMHRSGTSALSGLLHLAGCAQPANVMPPLVENPKGFFESTRIRACNDDILQSAGSAWHDWTAFDPDWTDGPEQADFHDRALETLTEEFGAAPLFVFKDPRICRLVPFWLGVLKSAKCQAHIVHIHRNPLEVAASLQRRNGMSADYGLLLWLRHVLEAEASTRGQSRHFVSYNDILNDPVQVIDATQDALGVTGLRGSAQGVEVFGDFIAAELRHFSEPVGEVTTNPEVSIWVRRSFEILESWAASGEIAADHAELDRIRAEFNQTGPMFAGLVQEGRELGAANKKLASEIEQAQAAALTQQSKIAQQLEAIRALETAAATDQAELATTRAAVIQGQHDLTAAQGTIAAREGELALAQDDLSKVRADVAQAKAALEDAQREISQQRSRLDGQGIALAERFEEISRLTLLLVKSERQREALTKRLAASDLHAADVEAHRNALLLSTSWRVTAPLRRVVTALRGLRRRG</sequence>
<gene>
    <name evidence="2" type="ORF">JCM7686_pAMI5p177</name>
</gene>
<evidence type="ECO:0000313" key="2">
    <source>
        <dbReference type="EMBL" id="AGT11243.1"/>
    </source>
</evidence>
<accession>S5YID8</accession>
<evidence type="ECO:0000313" key="3">
    <source>
        <dbReference type="Proteomes" id="UP000015480"/>
    </source>
</evidence>
<dbReference type="InterPro" id="IPR027417">
    <property type="entry name" value="P-loop_NTPase"/>
</dbReference>
<evidence type="ECO:0000256" key="1">
    <source>
        <dbReference type="SAM" id="Coils"/>
    </source>
</evidence>